<proteinExistence type="predicted"/>
<reference evidence="3 4" key="1">
    <citation type="journal article" date="2019" name="Sci. Rep.">
        <title>Orb-weaving spider Araneus ventricosus genome elucidates the spidroin gene catalogue.</title>
        <authorList>
            <person name="Kono N."/>
            <person name="Nakamura H."/>
            <person name="Ohtoshi R."/>
            <person name="Moran D.A.P."/>
            <person name="Shinohara A."/>
            <person name="Yoshida Y."/>
            <person name="Fujiwara M."/>
            <person name="Mori M."/>
            <person name="Tomita M."/>
            <person name="Arakawa K."/>
        </authorList>
    </citation>
    <scope>NUCLEOTIDE SEQUENCE [LARGE SCALE GENOMIC DNA]</scope>
</reference>
<dbReference type="Proteomes" id="UP000499080">
    <property type="component" value="Unassembled WGS sequence"/>
</dbReference>
<dbReference type="AlphaFoldDB" id="A0A4Y2ALI4"/>
<organism evidence="3 4">
    <name type="scientific">Araneus ventricosus</name>
    <name type="common">Orbweaver spider</name>
    <name type="synonym">Epeira ventricosa</name>
    <dbReference type="NCBI Taxonomy" id="182803"/>
    <lineage>
        <taxon>Eukaryota</taxon>
        <taxon>Metazoa</taxon>
        <taxon>Ecdysozoa</taxon>
        <taxon>Arthropoda</taxon>
        <taxon>Chelicerata</taxon>
        <taxon>Arachnida</taxon>
        <taxon>Araneae</taxon>
        <taxon>Araneomorphae</taxon>
        <taxon>Entelegynae</taxon>
        <taxon>Araneoidea</taxon>
        <taxon>Araneidae</taxon>
        <taxon>Araneus</taxon>
    </lineage>
</organism>
<evidence type="ECO:0000256" key="2">
    <source>
        <dbReference type="SAM" id="MobiDB-lite"/>
    </source>
</evidence>
<accession>A0A4Y2ALI4</accession>
<evidence type="ECO:0000256" key="1">
    <source>
        <dbReference type="SAM" id="Coils"/>
    </source>
</evidence>
<gene>
    <name evidence="3" type="ORF">AVEN_67684_1</name>
</gene>
<name>A0A4Y2ALI4_ARAVE</name>
<comment type="caution">
    <text evidence="3">The sequence shown here is derived from an EMBL/GenBank/DDBJ whole genome shotgun (WGS) entry which is preliminary data.</text>
</comment>
<evidence type="ECO:0000313" key="4">
    <source>
        <dbReference type="Proteomes" id="UP000499080"/>
    </source>
</evidence>
<keyword evidence="4" id="KW-1185">Reference proteome</keyword>
<protein>
    <submittedName>
        <fullName evidence="3">Uncharacterized protein</fullName>
    </submittedName>
</protein>
<feature type="non-terminal residue" evidence="3">
    <location>
        <position position="1"/>
    </location>
</feature>
<feature type="region of interest" description="Disordered" evidence="2">
    <location>
        <begin position="99"/>
        <end position="118"/>
    </location>
</feature>
<dbReference type="EMBL" id="BGPR01080908">
    <property type="protein sequence ID" value="GBL80761.1"/>
    <property type="molecule type" value="Genomic_DNA"/>
</dbReference>
<keyword evidence="1" id="KW-0175">Coiled coil</keyword>
<feature type="coiled-coil region" evidence="1">
    <location>
        <begin position="11"/>
        <end position="94"/>
    </location>
</feature>
<evidence type="ECO:0000313" key="3">
    <source>
        <dbReference type="EMBL" id="GBL80761.1"/>
    </source>
</evidence>
<sequence>EIDETPARTDAKEEEVKIRQLDEELDSVRTDLAFSKEREATLTTKLDQADKAAASLKNELITVRSELQRQVTQSERVEQALAQTSQDLDQKKELASELARGVHDLKRDLETSKSKSGR</sequence>